<sequence>MDILTQKVKAFALSKGADLVGVAPVERWKKAPLELSPQGLMPGSKSVFVVGIPDSAFLYPLCLFFIHNTKLNFSIEINTEN</sequence>
<dbReference type="AlphaFoldDB" id="X1BDU6"/>
<protein>
    <submittedName>
        <fullName evidence="1">Uncharacterized protein</fullName>
    </submittedName>
</protein>
<accession>X1BDU6</accession>
<organism evidence="1">
    <name type="scientific">marine sediment metagenome</name>
    <dbReference type="NCBI Taxonomy" id="412755"/>
    <lineage>
        <taxon>unclassified sequences</taxon>
        <taxon>metagenomes</taxon>
        <taxon>ecological metagenomes</taxon>
    </lineage>
</organism>
<comment type="caution">
    <text evidence="1">The sequence shown here is derived from an EMBL/GenBank/DDBJ whole genome shotgun (WGS) entry which is preliminary data.</text>
</comment>
<proteinExistence type="predicted"/>
<evidence type="ECO:0000313" key="1">
    <source>
        <dbReference type="EMBL" id="GAG82303.1"/>
    </source>
</evidence>
<name>X1BDU6_9ZZZZ</name>
<gene>
    <name evidence="1" type="ORF">S01H4_28104</name>
</gene>
<reference evidence="1" key="1">
    <citation type="journal article" date="2014" name="Front. Microbiol.">
        <title>High frequency of phylogenetically diverse reductive dehalogenase-homologous genes in deep subseafloor sedimentary metagenomes.</title>
        <authorList>
            <person name="Kawai M."/>
            <person name="Futagami T."/>
            <person name="Toyoda A."/>
            <person name="Takaki Y."/>
            <person name="Nishi S."/>
            <person name="Hori S."/>
            <person name="Arai W."/>
            <person name="Tsubouchi T."/>
            <person name="Morono Y."/>
            <person name="Uchiyama I."/>
            <person name="Ito T."/>
            <person name="Fujiyama A."/>
            <person name="Inagaki F."/>
            <person name="Takami H."/>
        </authorList>
    </citation>
    <scope>NUCLEOTIDE SEQUENCE</scope>
    <source>
        <strain evidence="1">Expedition CK06-06</strain>
    </source>
</reference>
<dbReference type="EMBL" id="BART01013884">
    <property type="protein sequence ID" value="GAG82303.1"/>
    <property type="molecule type" value="Genomic_DNA"/>
</dbReference>